<feature type="transmembrane region" description="Helical" evidence="1">
    <location>
        <begin position="35"/>
        <end position="56"/>
    </location>
</feature>
<keyword evidence="1" id="KW-1133">Transmembrane helix</keyword>
<evidence type="ECO:0000313" key="3">
    <source>
        <dbReference type="Proteomes" id="UP000886833"/>
    </source>
</evidence>
<evidence type="ECO:0000313" key="2">
    <source>
        <dbReference type="EMBL" id="HIT38140.1"/>
    </source>
</evidence>
<proteinExistence type="predicted"/>
<keyword evidence="1" id="KW-0472">Membrane</keyword>
<accession>A0A9D1KBY9</accession>
<keyword evidence="1" id="KW-0812">Transmembrane</keyword>
<dbReference type="Proteomes" id="UP000886833">
    <property type="component" value="Unassembled WGS sequence"/>
</dbReference>
<reference evidence="2" key="2">
    <citation type="journal article" date="2021" name="PeerJ">
        <title>Extensive microbial diversity within the chicken gut microbiome revealed by metagenomics and culture.</title>
        <authorList>
            <person name="Gilroy R."/>
            <person name="Ravi A."/>
            <person name="Getino M."/>
            <person name="Pursley I."/>
            <person name="Horton D.L."/>
            <person name="Alikhan N.F."/>
            <person name="Baker D."/>
            <person name="Gharbi K."/>
            <person name="Hall N."/>
            <person name="Watson M."/>
            <person name="Adriaenssens E.M."/>
            <person name="Foster-Nyarko E."/>
            <person name="Jarju S."/>
            <person name="Secka A."/>
            <person name="Antonio M."/>
            <person name="Oren A."/>
            <person name="Chaudhuri R.R."/>
            <person name="La Ragione R."/>
            <person name="Hildebrand F."/>
            <person name="Pallen M.J."/>
        </authorList>
    </citation>
    <scope>NUCLEOTIDE SEQUENCE</scope>
    <source>
        <strain evidence="2">CHK195-26880</strain>
    </source>
</reference>
<comment type="caution">
    <text evidence="2">The sequence shown here is derived from an EMBL/GenBank/DDBJ whole genome shotgun (WGS) entry which is preliminary data.</text>
</comment>
<feature type="transmembrane region" description="Helical" evidence="1">
    <location>
        <begin position="76"/>
        <end position="99"/>
    </location>
</feature>
<dbReference type="EMBL" id="DVKQ01000087">
    <property type="protein sequence ID" value="HIT38140.1"/>
    <property type="molecule type" value="Genomic_DNA"/>
</dbReference>
<name>A0A9D1KBY9_9FIRM</name>
<evidence type="ECO:0000256" key="1">
    <source>
        <dbReference type="SAM" id="Phobius"/>
    </source>
</evidence>
<organism evidence="2 3">
    <name type="scientific">Candidatus Onthousia faecipullorum</name>
    <dbReference type="NCBI Taxonomy" id="2840887"/>
    <lineage>
        <taxon>Bacteria</taxon>
        <taxon>Bacillati</taxon>
        <taxon>Bacillota</taxon>
        <taxon>Bacilli</taxon>
        <taxon>Candidatus Onthousia</taxon>
    </lineage>
</organism>
<gene>
    <name evidence="2" type="ORF">IAB59_06675</name>
</gene>
<sequence>MKTKEEKIKELEDKVRVTDLTVYEKEIFKKSLVKGTISGVVTFAIPVSVSVASNVFGLTLNLNDSNILSMLYECLSYLPVSVTLGTIGGVLQEAWHLLYADLDIQEMRKLKYFIENKEDITKVADMNILDVKYSTSSMDLIDYANKGRSKVLRNNS</sequence>
<dbReference type="AlphaFoldDB" id="A0A9D1KBY9"/>
<reference evidence="2" key="1">
    <citation type="submission" date="2020-10" db="EMBL/GenBank/DDBJ databases">
        <authorList>
            <person name="Gilroy R."/>
        </authorList>
    </citation>
    <scope>NUCLEOTIDE SEQUENCE</scope>
    <source>
        <strain evidence="2">CHK195-26880</strain>
    </source>
</reference>
<protein>
    <submittedName>
        <fullName evidence="2">Uncharacterized protein</fullName>
    </submittedName>
</protein>